<proteinExistence type="predicted"/>
<evidence type="ECO:0000313" key="2">
    <source>
        <dbReference type="EMBL" id="KAG9394163.1"/>
    </source>
</evidence>
<feature type="transmembrane region" description="Helical" evidence="1">
    <location>
        <begin position="468"/>
        <end position="486"/>
    </location>
</feature>
<keyword evidence="1" id="KW-1133">Transmembrane helix</keyword>
<dbReference type="EMBL" id="JAHDYR010000016">
    <property type="protein sequence ID" value="KAG9394163.1"/>
    <property type="molecule type" value="Genomic_DNA"/>
</dbReference>
<organism evidence="2 3">
    <name type="scientific">Carpediemonas membranifera</name>
    <dbReference type="NCBI Taxonomy" id="201153"/>
    <lineage>
        <taxon>Eukaryota</taxon>
        <taxon>Metamonada</taxon>
        <taxon>Carpediemonas-like organisms</taxon>
        <taxon>Carpediemonas</taxon>
    </lineage>
</organism>
<dbReference type="Proteomes" id="UP000717585">
    <property type="component" value="Unassembled WGS sequence"/>
</dbReference>
<keyword evidence="1" id="KW-0472">Membrane</keyword>
<sequence length="487" mass="53483">MLMCLPPPAANVWMRSGGHTVKSCLSLISEIRCDWIFINLQNISPLAATHPTRSTKNKSPERAIFHQQIPGNLKTHNSNCHTIMTKSALLLFLLLATVLAYRTAQVNMVNSDTSAYSDDEFSYFFFPTGSEHKAFEMMMGVRTIATNDVTMYYYSANFNDIDSDETKVLDVDKTVVISNAYNAMTGAVNTKSDKAAATAHVFARSAVDKIVSLNYDGTQLAETTITDRTSSMPMFCLDDYLYVCTQVEMLKYNLNLELQANVSIGTSGYTYSGVLPYNKNGVSMIAVGSDSSETVAITSVNTAFSAIVSTYTTTDIEEIDITDMESRLMVTKEVSDTKVHYGVIDYDADSNTWVWTHEAYYENTDVPSASISISDDHLNGVVALTTTVATGTSLDNMVLTYGTSLTDAELNPIDGTEMGGFSYSLDGTLDNIEGINRVYEDVLMYVDMKSSETDNTETTILKFHYADSAAWVRAGLLAILLALVMLA</sequence>
<reference evidence="2" key="1">
    <citation type="submission" date="2021-05" db="EMBL/GenBank/DDBJ databases">
        <title>A free-living protist that lacks canonical eukaryotic 1 DNA replication and segregation systems.</title>
        <authorList>
            <person name="Salas-Leiva D.E."/>
            <person name="Tromer E.C."/>
            <person name="Curtis B.A."/>
            <person name="Jerlstrom-Hultqvist J."/>
            <person name="Kolisko M."/>
            <person name="Yi Z."/>
            <person name="Salas-Leiva J.S."/>
            <person name="Gallot-Lavallee L."/>
            <person name="Kops G.J.P.L."/>
            <person name="Archibald J.M."/>
            <person name="Simpson A.G.B."/>
            <person name="Roger A.J."/>
        </authorList>
    </citation>
    <scope>NUCLEOTIDE SEQUENCE</scope>
    <source>
        <strain evidence="2">BICM</strain>
    </source>
</reference>
<dbReference type="AlphaFoldDB" id="A0A8J6E221"/>
<evidence type="ECO:0000313" key="3">
    <source>
        <dbReference type="Proteomes" id="UP000717585"/>
    </source>
</evidence>
<comment type="caution">
    <text evidence="2">The sequence shown here is derived from an EMBL/GenBank/DDBJ whole genome shotgun (WGS) entry which is preliminary data.</text>
</comment>
<name>A0A8J6E221_9EUKA</name>
<protein>
    <submittedName>
        <fullName evidence="2">Uncharacterized protein</fullName>
    </submittedName>
</protein>
<evidence type="ECO:0000256" key="1">
    <source>
        <dbReference type="SAM" id="Phobius"/>
    </source>
</evidence>
<keyword evidence="3" id="KW-1185">Reference proteome</keyword>
<accession>A0A8J6E221</accession>
<keyword evidence="1" id="KW-0812">Transmembrane</keyword>
<gene>
    <name evidence="2" type="ORF">J8273_4265</name>
</gene>